<feature type="transmembrane region" description="Helical" evidence="1">
    <location>
        <begin position="136"/>
        <end position="158"/>
    </location>
</feature>
<dbReference type="Pfam" id="PF03845">
    <property type="entry name" value="Spore_permease"/>
    <property type="match status" value="1"/>
</dbReference>
<reference evidence="2 3" key="1">
    <citation type="submission" date="2019-07" db="EMBL/GenBank/DDBJ databases">
        <authorList>
            <person name="Kim J."/>
        </authorList>
    </citation>
    <scope>NUCLEOTIDE SEQUENCE [LARGE SCALE GENOMIC DNA]</scope>
    <source>
        <strain evidence="2 3">JC52</strain>
    </source>
</reference>
<protein>
    <submittedName>
        <fullName evidence="2">GerAB/ArcD/ProY family transporter</fullName>
    </submittedName>
</protein>
<feature type="transmembrane region" description="Helical" evidence="1">
    <location>
        <begin position="178"/>
        <end position="199"/>
    </location>
</feature>
<keyword evidence="1" id="KW-1133">Transmembrane helix</keyword>
<dbReference type="RefSeq" id="WP_144853913.1">
    <property type="nucleotide sequence ID" value="NZ_VNJI01000055.1"/>
</dbReference>
<evidence type="ECO:0000313" key="2">
    <source>
        <dbReference type="EMBL" id="TVY05595.1"/>
    </source>
</evidence>
<feature type="transmembrane region" description="Helical" evidence="1">
    <location>
        <begin position="5"/>
        <end position="26"/>
    </location>
</feature>
<keyword evidence="1" id="KW-0812">Transmembrane</keyword>
<keyword evidence="1" id="KW-0472">Membrane</keyword>
<gene>
    <name evidence="2" type="ORF">FPZ49_29370</name>
</gene>
<comment type="caution">
    <text evidence="2">The sequence shown here is derived from an EMBL/GenBank/DDBJ whole genome shotgun (WGS) entry which is preliminary data.</text>
</comment>
<dbReference type="EMBL" id="VNJI01000055">
    <property type="protein sequence ID" value="TVY05595.1"/>
    <property type="molecule type" value="Genomic_DNA"/>
</dbReference>
<name>A0A559K0B4_9BACL</name>
<dbReference type="InterPro" id="IPR004761">
    <property type="entry name" value="Spore_GerAB"/>
</dbReference>
<feature type="transmembrane region" description="Helical" evidence="1">
    <location>
        <begin position="79"/>
        <end position="98"/>
    </location>
</feature>
<feature type="transmembrane region" description="Helical" evidence="1">
    <location>
        <begin position="336"/>
        <end position="356"/>
    </location>
</feature>
<organism evidence="2 3">
    <name type="scientific">Paenibacillus cremeus</name>
    <dbReference type="NCBI Taxonomy" id="2163881"/>
    <lineage>
        <taxon>Bacteria</taxon>
        <taxon>Bacillati</taxon>
        <taxon>Bacillota</taxon>
        <taxon>Bacilli</taxon>
        <taxon>Bacillales</taxon>
        <taxon>Paenibacillaceae</taxon>
        <taxon>Paenibacillus</taxon>
    </lineage>
</organism>
<keyword evidence="3" id="KW-1185">Reference proteome</keyword>
<evidence type="ECO:0000313" key="3">
    <source>
        <dbReference type="Proteomes" id="UP000317036"/>
    </source>
</evidence>
<feature type="transmembrane region" description="Helical" evidence="1">
    <location>
        <begin position="32"/>
        <end position="52"/>
    </location>
</feature>
<feature type="transmembrane region" description="Helical" evidence="1">
    <location>
        <begin position="211"/>
        <end position="234"/>
    </location>
</feature>
<feature type="transmembrane region" description="Helical" evidence="1">
    <location>
        <begin position="305"/>
        <end position="324"/>
    </location>
</feature>
<sequence length="361" mass="41709">MNRYFYYLVLTNMLVNVIAFVPRVLIRERYQGTVMAIVICAAIETLLMYLFINSVKHFPRKGTPEIFAQLFPGWLKNGLLFYLSFTWYCAGVITMLAFTDFSRKFLNPHMSHTGIIILYLTIVVLVCVLPSDRILYLLEILLVLSVPLIFFLLTKSFFNKSMNWDNVKAVAMYYNKVPAWTTISAGTYIFSGYFNIAIFNRAFDQLKSKHLWLAPLLGVTIMVTTISIPVGFLGSDAVGDYVFPWVSTADAMRIELGFIERVMFIFVFLYGLIAFASMIFHWHVSFELLKGILPLTRYSSRRRKGILYGCLAVYCASVLWSGYFMNDVRLFKWGELWLNIRLPSEMLFVGIMVYAARRLKN</sequence>
<evidence type="ECO:0000256" key="1">
    <source>
        <dbReference type="SAM" id="Phobius"/>
    </source>
</evidence>
<dbReference type="Proteomes" id="UP000317036">
    <property type="component" value="Unassembled WGS sequence"/>
</dbReference>
<proteinExistence type="predicted"/>
<feature type="transmembrane region" description="Helical" evidence="1">
    <location>
        <begin position="110"/>
        <end position="129"/>
    </location>
</feature>
<feature type="transmembrane region" description="Helical" evidence="1">
    <location>
        <begin position="262"/>
        <end position="284"/>
    </location>
</feature>
<dbReference type="OrthoDB" id="2930450at2"/>
<accession>A0A559K0B4</accession>
<dbReference type="GO" id="GO:0009847">
    <property type="term" value="P:spore germination"/>
    <property type="evidence" value="ECO:0007669"/>
    <property type="project" value="InterPro"/>
</dbReference>
<dbReference type="GO" id="GO:0016020">
    <property type="term" value="C:membrane"/>
    <property type="evidence" value="ECO:0007669"/>
    <property type="project" value="InterPro"/>
</dbReference>
<dbReference type="AlphaFoldDB" id="A0A559K0B4"/>